<evidence type="ECO:0000313" key="2">
    <source>
        <dbReference type="EMBL" id="KAG8541122.1"/>
    </source>
</evidence>
<protein>
    <submittedName>
        <fullName evidence="2">Uncharacterized protein</fullName>
    </submittedName>
</protein>
<organism evidence="2 3">
    <name type="scientific">Engystomops pustulosus</name>
    <name type="common">Tungara frog</name>
    <name type="synonym">Physalaemus pustulosus</name>
    <dbReference type="NCBI Taxonomy" id="76066"/>
    <lineage>
        <taxon>Eukaryota</taxon>
        <taxon>Metazoa</taxon>
        <taxon>Chordata</taxon>
        <taxon>Craniata</taxon>
        <taxon>Vertebrata</taxon>
        <taxon>Euteleostomi</taxon>
        <taxon>Amphibia</taxon>
        <taxon>Batrachia</taxon>
        <taxon>Anura</taxon>
        <taxon>Neobatrachia</taxon>
        <taxon>Hyloidea</taxon>
        <taxon>Leptodactylidae</taxon>
        <taxon>Leiuperinae</taxon>
        <taxon>Engystomops</taxon>
    </lineage>
</organism>
<reference evidence="2" key="1">
    <citation type="thesis" date="2020" institute="ProQuest LLC" country="789 East Eisenhower Parkway, Ann Arbor, MI, USA">
        <title>Comparative Genomics and Chromosome Evolution.</title>
        <authorList>
            <person name="Mudd A.B."/>
        </authorList>
    </citation>
    <scope>NUCLEOTIDE SEQUENCE</scope>
    <source>
        <strain evidence="2">237g6f4</strain>
        <tissue evidence="2">Blood</tissue>
    </source>
</reference>
<keyword evidence="3" id="KW-1185">Reference proteome</keyword>
<gene>
    <name evidence="2" type="ORF">GDO81_029671</name>
</gene>
<dbReference type="Proteomes" id="UP000824782">
    <property type="component" value="Unassembled WGS sequence"/>
</dbReference>
<dbReference type="EMBL" id="WNYA01008380">
    <property type="protein sequence ID" value="KAG8541122.1"/>
    <property type="molecule type" value="Genomic_DNA"/>
</dbReference>
<name>A0AAV6YV04_ENGPU</name>
<feature type="region of interest" description="Disordered" evidence="1">
    <location>
        <begin position="1"/>
        <end position="71"/>
    </location>
</feature>
<accession>A0AAV6YV04</accession>
<proteinExistence type="predicted"/>
<dbReference type="AlphaFoldDB" id="A0AAV6YV04"/>
<feature type="region of interest" description="Disordered" evidence="1">
    <location>
        <begin position="150"/>
        <end position="182"/>
    </location>
</feature>
<evidence type="ECO:0000313" key="3">
    <source>
        <dbReference type="Proteomes" id="UP000824782"/>
    </source>
</evidence>
<feature type="compositionally biased region" description="Basic and acidic residues" evidence="1">
    <location>
        <begin position="158"/>
        <end position="174"/>
    </location>
</feature>
<sequence length="329" mass="37767">METPHHTVKCNNVSKDNGEDHPTLLLPTIPSVHNSRGRYADPAGHKEPSGHQSQKVGHGKCTSGQTRRAKAFHPKEVHEIVRYLDYHGYENKPKRNVHWRKASILQKLARLLTKEFGTHHSPRQIQKRYSDLKVREMQMLTKIRRRIASGEITAPIEPSDKARSQGVTDQREEPSQNSGPNVKEIVTLNLQPIGTDDQPEEVNQQLTRADLGQFTSEIEQHFSHEFAGESASGQTRRAKAFHPEELQEIVRYLDYHGYEDLPKRNSHCKKASILQNLARHLSKEFGTHHSPRQIQKRYSDLKVREKRTLGKIRRQIALDKKTAESDPKV</sequence>
<evidence type="ECO:0000256" key="1">
    <source>
        <dbReference type="SAM" id="MobiDB-lite"/>
    </source>
</evidence>
<comment type="caution">
    <text evidence="2">The sequence shown here is derived from an EMBL/GenBank/DDBJ whole genome shotgun (WGS) entry which is preliminary data.</text>
</comment>